<dbReference type="PANTHER" id="PTHR43364">
    <property type="entry name" value="NADH-SPECIFIC METHYLGLYOXAL REDUCTASE-RELATED"/>
    <property type="match status" value="1"/>
</dbReference>
<dbReference type="OrthoDB" id="9768793at2"/>
<name>A0A1A5I5S6_RHILI</name>
<dbReference type="PANTHER" id="PTHR43364:SF1">
    <property type="entry name" value="OXIDOREDUCTASE YDHF"/>
    <property type="match status" value="1"/>
</dbReference>
<dbReference type="CDD" id="cd19092">
    <property type="entry name" value="AKR_BsYcsN_EcYdhF-like"/>
    <property type="match status" value="1"/>
</dbReference>
<dbReference type="InterPro" id="IPR050523">
    <property type="entry name" value="AKR_Detox_Biosynth"/>
</dbReference>
<dbReference type="RefSeq" id="WP_010910962.1">
    <property type="nucleotide sequence ID" value="NZ_LZTH01000001.1"/>
</dbReference>
<dbReference type="GO" id="GO:0016491">
    <property type="term" value="F:oxidoreductase activity"/>
    <property type="evidence" value="ECO:0007669"/>
    <property type="project" value="InterPro"/>
</dbReference>
<feature type="domain" description="NADP-dependent oxidoreductase" evidence="1">
    <location>
        <begin position="18"/>
        <end position="298"/>
    </location>
</feature>
<reference evidence="3" key="1">
    <citation type="submission" date="2016-06" db="EMBL/GenBank/DDBJ databases">
        <title>NZP2037 Pacbio-Illumina hybrid assembly.</title>
        <authorList>
            <person name="Ramsay J.P."/>
        </authorList>
    </citation>
    <scope>NUCLEOTIDE SEQUENCE [LARGE SCALE GENOMIC DNA]</scope>
    <source>
        <strain evidence="3">R7ANS::ICEMlSym2042</strain>
    </source>
</reference>
<dbReference type="InterPro" id="IPR023210">
    <property type="entry name" value="NADP_OxRdtase_dom"/>
</dbReference>
<dbReference type="Pfam" id="PF00248">
    <property type="entry name" value="Aldo_ket_red"/>
    <property type="match status" value="1"/>
</dbReference>
<gene>
    <name evidence="2" type="ORF">BAE39_18260</name>
</gene>
<dbReference type="Gene3D" id="3.20.20.100">
    <property type="entry name" value="NADP-dependent oxidoreductase domain"/>
    <property type="match status" value="1"/>
</dbReference>
<dbReference type="AlphaFoldDB" id="A0A1A5I5S6"/>
<dbReference type="InterPro" id="IPR036812">
    <property type="entry name" value="NAD(P)_OxRdtase_dom_sf"/>
</dbReference>
<comment type="caution">
    <text evidence="2">The sequence shown here is derived from an EMBL/GenBank/DDBJ whole genome shotgun (WGS) entry which is preliminary data.</text>
</comment>
<dbReference type="EMBL" id="LZTJ01000023">
    <property type="protein sequence ID" value="OBP74296.1"/>
    <property type="molecule type" value="Genomic_DNA"/>
</dbReference>
<dbReference type="InterPro" id="IPR018170">
    <property type="entry name" value="Aldo/ket_reductase_CS"/>
</dbReference>
<accession>A0A1A5I5S6</accession>
<dbReference type="SUPFAM" id="SSF51430">
    <property type="entry name" value="NAD(P)-linked oxidoreductase"/>
    <property type="match status" value="1"/>
</dbReference>
<dbReference type="GeneID" id="66682633"/>
<dbReference type="PROSITE" id="PS00062">
    <property type="entry name" value="ALDOKETO_REDUCTASE_2"/>
    <property type="match status" value="1"/>
</dbReference>
<protein>
    <submittedName>
        <fullName evidence="2">Oxidoreductase</fullName>
    </submittedName>
</protein>
<sequence length="306" mass="32755">MSHDGRIALTRDGVSLSRLVFGAWRLLDGGVRPDADQVARLIGTAVDLGLTSFDHADIYGNYEVEAAFGAGLSRWRGKRDQIELVSKCDIMLPSANRPQNRLKHYDTSAAHITASVDRSLANLGTDYLDLLLLHRPDPLMDADETAAALAGLVNAGKARAVGVSNFTPSQFDLLASRLPFALATNQIEMSVLKTSALTDGSLDHAQRLAYAPMIWSPLGGGSLFTGKEGREARVRAALAAVAAEVGAGDLATVAIAWLLRHPARLVPVLGSMKPERLAAMVKALEISLDRQQWFAILEASEGRPVA</sequence>
<dbReference type="GO" id="GO:0005829">
    <property type="term" value="C:cytosol"/>
    <property type="evidence" value="ECO:0007669"/>
    <property type="project" value="TreeGrafter"/>
</dbReference>
<dbReference type="Proteomes" id="UP000093748">
    <property type="component" value="Unassembled WGS sequence"/>
</dbReference>
<evidence type="ECO:0000313" key="3">
    <source>
        <dbReference type="Proteomes" id="UP000093748"/>
    </source>
</evidence>
<evidence type="ECO:0000259" key="1">
    <source>
        <dbReference type="Pfam" id="PF00248"/>
    </source>
</evidence>
<organism evidence="2 3">
    <name type="scientific">Rhizobium loti</name>
    <name type="common">Mesorhizobium loti</name>
    <dbReference type="NCBI Taxonomy" id="381"/>
    <lineage>
        <taxon>Bacteria</taxon>
        <taxon>Pseudomonadati</taxon>
        <taxon>Pseudomonadota</taxon>
        <taxon>Alphaproteobacteria</taxon>
        <taxon>Hyphomicrobiales</taxon>
        <taxon>Phyllobacteriaceae</taxon>
        <taxon>Mesorhizobium</taxon>
    </lineage>
</organism>
<proteinExistence type="predicted"/>
<evidence type="ECO:0000313" key="2">
    <source>
        <dbReference type="EMBL" id="OBP74296.1"/>
    </source>
</evidence>